<dbReference type="InterPro" id="IPR009003">
    <property type="entry name" value="Peptidase_S1_PA"/>
</dbReference>
<keyword evidence="2" id="KW-0964">Secreted</keyword>
<evidence type="ECO:0000313" key="6">
    <source>
        <dbReference type="EMBL" id="KFM61859.1"/>
    </source>
</evidence>
<evidence type="ECO:0000256" key="3">
    <source>
        <dbReference type="ARBA" id="ARBA00023157"/>
    </source>
</evidence>
<dbReference type="Proteomes" id="UP000054359">
    <property type="component" value="Unassembled WGS sequence"/>
</dbReference>
<dbReference type="GO" id="GO:0006508">
    <property type="term" value="P:proteolysis"/>
    <property type="evidence" value="ECO:0007669"/>
    <property type="project" value="InterPro"/>
</dbReference>
<dbReference type="PANTHER" id="PTHR24258">
    <property type="entry name" value="SERINE PROTEASE-RELATED"/>
    <property type="match status" value="1"/>
</dbReference>
<protein>
    <submittedName>
        <fullName evidence="6">Serine proteinase stubble</fullName>
    </submittedName>
</protein>
<keyword evidence="3" id="KW-1015">Disulfide bond</keyword>
<dbReference type="EMBL" id="KK114188">
    <property type="protein sequence ID" value="KFM61859.1"/>
    <property type="molecule type" value="Genomic_DNA"/>
</dbReference>
<dbReference type="PROSITE" id="PS51257">
    <property type="entry name" value="PROKAR_LIPOPROTEIN"/>
    <property type="match status" value="1"/>
</dbReference>
<keyword evidence="4" id="KW-0732">Signal</keyword>
<comment type="subcellular location">
    <subcellularLocation>
        <location evidence="1">Secreted</location>
    </subcellularLocation>
</comment>
<evidence type="ECO:0000256" key="2">
    <source>
        <dbReference type="ARBA" id="ARBA00022525"/>
    </source>
</evidence>
<organism evidence="6 7">
    <name type="scientific">Stegodyphus mimosarum</name>
    <name type="common">African social velvet spider</name>
    <dbReference type="NCBI Taxonomy" id="407821"/>
    <lineage>
        <taxon>Eukaryota</taxon>
        <taxon>Metazoa</taxon>
        <taxon>Ecdysozoa</taxon>
        <taxon>Arthropoda</taxon>
        <taxon>Chelicerata</taxon>
        <taxon>Arachnida</taxon>
        <taxon>Araneae</taxon>
        <taxon>Araneomorphae</taxon>
        <taxon>Entelegynae</taxon>
        <taxon>Eresoidea</taxon>
        <taxon>Eresidae</taxon>
        <taxon>Stegodyphus</taxon>
    </lineage>
</organism>
<dbReference type="AlphaFoldDB" id="A0A087T9S0"/>
<keyword evidence="7" id="KW-1185">Reference proteome</keyword>
<evidence type="ECO:0000256" key="1">
    <source>
        <dbReference type="ARBA" id="ARBA00004613"/>
    </source>
</evidence>
<dbReference type="GO" id="GO:0005576">
    <property type="term" value="C:extracellular region"/>
    <property type="evidence" value="ECO:0007669"/>
    <property type="project" value="UniProtKB-SubCell"/>
</dbReference>
<dbReference type="PROSITE" id="PS50240">
    <property type="entry name" value="TRYPSIN_DOM"/>
    <property type="match status" value="1"/>
</dbReference>
<dbReference type="InterPro" id="IPR043504">
    <property type="entry name" value="Peptidase_S1_PA_chymotrypsin"/>
</dbReference>
<dbReference type="FunFam" id="2.40.10.10:FF:000038">
    <property type="entry name" value="Serine protease"/>
    <property type="match status" value="1"/>
</dbReference>
<gene>
    <name evidence="6" type="ORF">X975_17924</name>
</gene>
<dbReference type="OrthoDB" id="5949700at2759"/>
<proteinExistence type="predicted"/>
<dbReference type="Gene3D" id="2.40.10.10">
    <property type="entry name" value="Trypsin-like serine proteases"/>
    <property type="match status" value="2"/>
</dbReference>
<feature type="chain" id="PRO_5012271938" evidence="4">
    <location>
        <begin position="16"/>
        <end position="369"/>
    </location>
</feature>
<sequence>MRSIFLLLIITLVSCQDDYELDYSEPGVPTEDCVCVPFYQCVDGEIVDDGSNIIDPRKKPQADEIALDEKYVPPECGPYHVCCRNPESSTSHPYEHRCGTRNPGGINGRILSPHATGEAEFGEWPWQAAVLKKDNGEFIFKCGGTLIDERHVLTVAHCVSEFLGNETTLIVRLGEWDTQNTDEFLPHEDYDVSEIMIHPQYRSNNLFNDIAILKLNRDVVFRPHIDTACLPRDEDDFTGQDCIVTGWGTNAYKSGSFSMIMKEVSVPVLGHAECQEKLRRTRLGRYFKLHAGFLCAGGKEGQDSCKGDGGGPLVCFRSDNSYTVAGLVSWGLDCGHADVPGVYVNVRKYINWITSKTGKPLQDYWSNPL</sequence>
<dbReference type="SUPFAM" id="SSF50494">
    <property type="entry name" value="Trypsin-like serine proteases"/>
    <property type="match status" value="1"/>
</dbReference>
<feature type="signal peptide" evidence="4">
    <location>
        <begin position="1"/>
        <end position="15"/>
    </location>
</feature>
<dbReference type="Pfam" id="PF18322">
    <property type="entry name" value="CLIP_1"/>
    <property type="match status" value="1"/>
</dbReference>
<evidence type="ECO:0000313" key="7">
    <source>
        <dbReference type="Proteomes" id="UP000054359"/>
    </source>
</evidence>
<dbReference type="InterPro" id="IPR001254">
    <property type="entry name" value="Trypsin_dom"/>
</dbReference>
<dbReference type="InterPro" id="IPR001314">
    <property type="entry name" value="Peptidase_S1A"/>
</dbReference>
<feature type="domain" description="Peptidase S1" evidence="5">
    <location>
        <begin position="105"/>
        <end position="358"/>
    </location>
</feature>
<dbReference type="Pfam" id="PF00089">
    <property type="entry name" value="Trypsin"/>
    <property type="match status" value="1"/>
</dbReference>
<dbReference type="GO" id="GO:0004252">
    <property type="term" value="F:serine-type endopeptidase activity"/>
    <property type="evidence" value="ECO:0007669"/>
    <property type="project" value="InterPro"/>
</dbReference>
<dbReference type="STRING" id="407821.A0A087T9S0"/>
<dbReference type="CDD" id="cd00190">
    <property type="entry name" value="Tryp_SPc"/>
    <property type="match status" value="1"/>
</dbReference>
<evidence type="ECO:0000256" key="4">
    <source>
        <dbReference type="SAM" id="SignalP"/>
    </source>
</evidence>
<name>A0A087T9S0_STEMI</name>
<reference evidence="6 7" key="1">
    <citation type="submission" date="2013-11" db="EMBL/GenBank/DDBJ databases">
        <title>Genome sequencing of Stegodyphus mimosarum.</title>
        <authorList>
            <person name="Bechsgaard J."/>
        </authorList>
    </citation>
    <scope>NUCLEOTIDE SEQUENCE [LARGE SCALE GENOMIC DNA]</scope>
</reference>
<dbReference type="PRINTS" id="PR00722">
    <property type="entry name" value="CHYMOTRYPSIN"/>
</dbReference>
<dbReference type="InterPro" id="IPR041515">
    <property type="entry name" value="PPAF-2-like_Clip"/>
</dbReference>
<dbReference type="OMA" id="RWLCANN"/>
<evidence type="ECO:0000259" key="5">
    <source>
        <dbReference type="PROSITE" id="PS50240"/>
    </source>
</evidence>
<feature type="non-terminal residue" evidence="6">
    <location>
        <position position="369"/>
    </location>
</feature>
<dbReference type="PANTHER" id="PTHR24258:SF142">
    <property type="entry name" value="PEPTIDASE S1 DOMAIN-CONTAINING PROTEIN"/>
    <property type="match status" value="1"/>
</dbReference>
<dbReference type="SMART" id="SM00020">
    <property type="entry name" value="Tryp_SPc"/>
    <property type="match status" value="1"/>
</dbReference>
<accession>A0A087T9S0</accession>